<dbReference type="AlphaFoldDB" id="A0A9P6QRZ6"/>
<dbReference type="EMBL" id="JAAAIN010003397">
    <property type="protein sequence ID" value="KAG0285956.1"/>
    <property type="molecule type" value="Genomic_DNA"/>
</dbReference>
<reference evidence="1" key="1">
    <citation type="journal article" date="2020" name="Fungal Divers.">
        <title>Resolving the Mortierellaceae phylogeny through synthesis of multi-gene phylogenetics and phylogenomics.</title>
        <authorList>
            <person name="Vandepol N."/>
            <person name="Liber J."/>
            <person name="Desiro A."/>
            <person name="Na H."/>
            <person name="Kennedy M."/>
            <person name="Barry K."/>
            <person name="Grigoriev I.V."/>
            <person name="Miller A.N."/>
            <person name="O'Donnell K."/>
            <person name="Stajich J.E."/>
            <person name="Bonito G."/>
        </authorList>
    </citation>
    <scope>NUCLEOTIDE SEQUENCE</scope>
    <source>
        <strain evidence="1">NVP60</strain>
    </source>
</reference>
<proteinExistence type="predicted"/>
<protein>
    <submittedName>
        <fullName evidence="1">Uncharacterized protein</fullName>
    </submittedName>
</protein>
<sequence length="83" mass="9103">ACRAYYMGGSRGALQQLHAEQTRGITAKDKTTKYVGSRCDWTCGCGYGYITHDGYYPCGASLAAHENERCPGVHKDPRAADER</sequence>
<dbReference type="OrthoDB" id="2409835at2759"/>
<organism evidence="1 2">
    <name type="scientific">Linnemannia gamsii</name>
    <dbReference type="NCBI Taxonomy" id="64522"/>
    <lineage>
        <taxon>Eukaryota</taxon>
        <taxon>Fungi</taxon>
        <taxon>Fungi incertae sedis</taxon>
        <taxon>Mucoromycota</taxon>
        <taxon>Mortierellomycotina</taxon>
        <taxon>Mortierellomycetes</taxon>
        <taxon>Mortierellales</taxon>
        <taxon>Mortierellaceae</taxon>
        <taxon>Linnemannia</taxon>
    </lineage>
</organism>
<name>A0A9P6QRZ6_9FUNG</name>
<keyword evidence="2" id="KW-1185">Reference proteome</keyword>
<comment type="caution">
    <text evidence="1">The sequence shown here is derived from an EMBL/GenBank/DDBJ whole genome shotgun (WGS) entry which is preliminary data.</text>
</comment>
<evidence type="ECO:0000313" key="1">
    <source>
        <dbReference type="EMBL" id="KAG0285956.1"/>
    </source>
</evidence>
<accession>A0A9P6QRZ6</accession>
<feature type="non-terminal residue" evidence="1">
    <location>
        <position position="1"/>
    </location>
</feature>
<evidence type="ECO:0000313" key="2">
    <source>
        <dbReference type="Proteomes" id="UP000823405"/>
    </source>
</evidence>
<dbReference type="Proteomes" id="UP000823405">
    <property type="component" value="Unassembled WGS sequence"/>
</dbReference>
<gene>
    <name evidence="1" type="ORF">BGZ97_007605</name>
</gene>